<reference evidence="2 3" key="1">
    <citation type="submission" date="2006-08" db="EMBL/GenBank/DDBJ databases">
        <title>Complete sequence of Maricaulis maris MCS10.</title>
        <authorList>
            <consortium name="US DOE Joint Genome Institute"/>
            <person name="Copeland A."/>
            <person name="Lucas S."/>
            <person name="Lapidus A."/>
            <person name="Barry K."/>
            <person name="Detter J.C."/>
            <person name="Glavina del Rio T."/>
            <person name="Hammon N."/>
            <person name="Israni S."/>
            <person name="Dalin E."/>
            <person name="Tice H."/>
            <person name="Pitluck S."/>
            <person name="Saunders E."/>
            <person name="Brettin T."/>
            <person name="Bruce D."/>
            <person name="Han C."/>
            <person name="Tapia R."/>
            <person name="Gilna P."/>
            <person name="Schmutz J."/>
            <person name="Larimer F."/>
            <person name="Land M."/>
            <person name="Hauser L."/>
            <person name="Kyrpides N."/>
            <person name="Mikhailova N."/>
            <person name="Viollier P."/>
            <person name="Stephens C."/>
            <person name="Richardson P."/>
        </authorList>
    </citation>
    <scope>NUCLEOTIDE SEQUENCE [LARGE SCALE GENOMIC DNA]</scope>
    <source>
        <strain evidence="2 3">MCS10</strain>
    </source>
</reference>
<protein>
    <recommendedName>
        <fullName evidence="4">Inner membrane protein</fullName>
    </recommendedName>
</protein>
<feature type="transmembrane region" description="Helical" evidence="1">
    <location>
        <begin position="93"/>
        <end position="110"/>
    </location>
</feature>
<keyword evidence="1" id="KW-0472">Membrane</keyword>
<evidence type="ECO:0000313" key="3">
    <source>
        <dbReference type="Proteomes" id="UP000001964"/>
    </source>
</evidence>
<dbReference type="HOGENOM" id="CLU_113299_0_1_5"/>
<accession>Q0AT02</accession>
<dbReference type="PANTHER" id="PTHR35813:SF1">
    <property type="entry name" value="INNER MEMBRANE PROTEIN YBAN"/>
    <property type="match status" value="1"/>
</dbReference>
<dbReference type="eggNOG" id="COG2832">
    <property type="taxonomic scope" value="Bacteria"/>
</dbReference>
<proteinExistence type="predicted"/>
<dbReference type="PANTHER" id="PTHR35813">
    <property type="entry name" value="INNER MEMBRANE PROTEIN YBAN"/>
    <property type="match status" value="1"/>
</dbReference>
<feature type="transmembrane region" description="Helical" evidence="1">
    <location>
        <begin position="69"/>
        <end position="87"/>
    </location>
</feature>
<dbReference type="GO" id="GO:0005886">
    <property type="term" value="C:plasma membrane"/>
    <property type="evidence" value="ECO:0007669"/>
    <property type="project" value="TreeGrafter"/>
</dbReference>
<dbReference type="InterPro" id="IPR007401">
    <property type="entry name" value="DUF454"/>
</dbReference>
<keyword evidence="3" id="KW-1185">Reference proteome</keyword>
<dbReference type="EMBL" id="CP000449">
    <property type="protein sequence ID" value="ABI64585.1"/>
    <property type="molecule type" value="Genomic_DNA"/>
</dbReference>
<evidence type="ECO:0000313" key="2">
    <source>
        <dbReference type="EMBL" id="ABI64585.1"/>
    </source>
</evidence>
<dbReference type="Pfam" id="PF04304">
    <property type="entry name" value="DUF454"/>
    <property type="match status" value="1"/>
</dbReference>
<dbReference type="PIRSF" id="PIRSF016789">
    <property type="entry name" value="DUF454"/>
    <property type="match status" value="1"/>
</dbReference>
<name>Q0AT02_MARMM</name>
<keyword evidence="1" id="KW-0812">Transmembrane</keyword>
<evidence type="ECO:0008006" key="4">
    <source>
        <dbReference type="Google" id="ProtNLM"/>
    </source>
</evidence>
<dbReference type="KEGG" id="mmr:Mmar10_0292"/>
<evidence type="ECO:0000256" key="1">
    <source>
        <dbReference type="SAM" id="Phobius"/>
    </source>
</evidence>
<dbReference type="Proteomes" id="UP000001964">
    <property type="component" value="Chromosome"/>
</dbReference>
<sequence precursor="true">MWRGFGLICVMLAVVGVALPLVPTTPFLLLAAFAFARSSPRLHAWLMAHRQFGPLIRNWRDHGRIDRKSKFFAVIAMLSAVAISLWLGVSLAVILVQVFVLSVVALFILTRPDGSEGGP</sequence>
<keyword evidence="1" id="KW-1133">Transmembrane helix</keyword>
<gene>
    <name evidence="2" type="ordered locus">Mmar10_0292</name>
</gene>
<organism evidence="2 3">
    <name type="scientific">Maricaulis maris (strain MCS10)</name>
    <name type="common">Caulobacter maris</name>
    <dbReference type="NCBI Taxonomy" id="394221"/>
    <lineage>
        <taxon>Bacteria</taxon>
        <taxon>Pseudomonadati</taxon>
        <taxon>Pseudomonadota</taxon>
        <taxon>Alphaproteobacteria</taxon>
        <taxon>Maricaulales</taxon>
        <taxon>Maricaulaceae</taxon>
        <taxon>Maricaulis</taxon>
    </lineage>
</organism>
<dbReference type="AlphaFoldDB" id="Q0AT02"/>